<dbReference type="OrthoDB" id="5974779at2"/>
<dbReference type="EMBL" id="QVPD01000003">
    <property type="protein sequence ID" value="RFP61547.1"/>
    <property type="molecule type" value="Genomic_DNA"/>
</dbReference>
<gene>
    <name evidence="2" type="ORF">D0Y53_04335</name>
</gene>
<protein>
    <submittedName>
        <fullName evidence="2">DUF4124 domain-containing protein</fullName>
    </submittedName>
</protein>
<dbReference type="RefSeq" id="WP_117201971.1">
    <property type="nucleotide sequence ID" value="NZ_JBHTBK010000004.1"/>
</dbReference>
<name>A0A372DQ59_9GAMM</name>
<keyword evidence="1" id="KW-0732">Signal</keyword>
<dbReference type="AlphaFoldDB" id="A0A372DQ59"/>
<comment type="caution">
    <text evidence="2">The sequence shown here is derived from an EMBL/GenBank/DDBJ whole genome shotgun (WGS) entry which is preliminary data.</text>
</comment>
<dbReference type="Proteomes" id="UP000262917">
    <property type="component" value="Unassembled WGS sequence"/>
</dbReference>
<feature type="chain" id="PRO_5016960138" evidence="1">
    <location>
        <begin position="24"/>
        <end position="231"/>
    </location>
</feature>
<accession>A0A372DQ59</accession>
<sequence>MRGIPLRFVFALPWLLALPSLTAGEVTIYRCTDARGHLTLRDTPCAPGERQETRAMVRPRDAVPAAAPIATTPPPPPAAAAPAPILVLRAPQPLYECITPDGERYTNDSAEGRPRWVPLWTLGYPVARAPHHHAHAGADLAITGGNVSLHAGGSVLTRPAHSGHPWYPALAGTWIRDACHALPQPEVCARLRDRRDEIRRRFFNAQPSERDLLRVEERGINARLDSDCGAR</sequence>
<proteinExistence type="predicted"/>
<keyword evidence="3" id="KW-1185">Reference proteome</keyword>
<organism evidence="2 3">
    <name type="scientific">Cognatiluteimonas weifangensis</name>
    <dbReference type="NCBI Taxonomy" id="2303539"/>
    <lineage>
        <taxon>Bacteria</taxon>
        <taxon>Pseudomonadati</taxon>
        <taxon>Pseudomonadota</taxon>
        <taxon>Gammaproteobacteria</taxon>
        <taxon>Lysobacterales</taxon>
        <taxon>Lysobacteraceae</taxon>
        <taxon>Cognatiluteimonas</taxon>
    </lineage>
</organism>
<reference evidence="2 3" key="1">
    <citation type="submission" date="2018-08" db="EMBL/GenBank/DDBJ databases">
        <title>Lysobacter weifangensis sp. nov., a new member of the family 'Xanthomonadaceae', isolated from soil in a farmland.</title>
        <authorList>
            <person name="Zhao H."/>
        </authorList>
    </citation>
    <scope>NUCLEOTIDE SEQUENCE [LARGE SCALE GENOMIC DNA]</scope>
    <source>
        <strain evidence="2 3">WF-2</strain>
    </source>
</reference>
<evidence type="ECO:0000256" key="1">
    <source>
        <dbReference type="SAM" id="SignalP"/>
    </source>
</evidence>
<evidence type="ECO:0000313" key="2">
    <source>
        <dbReference type="EMBL" id="RFP61547.1"/>
    </source>
</evidence>
<feature type="signal peptide" evidence="1">
    <location>
        <begin position="1"/>
        <end position="23"/>
    </location>
</feature>
<evidence type="ECO:0000313" key="3">
    <source>
        <dbReference type="Proteomes" id="UP000262917"/>
    </source>
</evidence>